<keyword evidence="10" id="KW-1185">Reference proteome</keyword>
<feature type="chain" id="PRO_5047087220" description="Protein kinase domain-containing protein" evidence="6">
    <location>
        <begin position="22"/>
        <end position="1632"/>
    </location>
</feature>
<dbReference type="InterPro" id="IPR001190">
    <property type="entry name" value="SRCR"/>
</dbReference>
<dbReference type="SUPFAM" id="SSF101898">
    <property type="entry name" value="NHL repeat"/>
    <property type="match status" value="1"/>
</dbReference>
<dbReference type="EMBL" id="BRYB01002997">
    <property type="protein sequence ID" value="GMI28790.1"/>
    <property type="molecule type" value="Genomic_DNA"/>
</dbReference>
<dbReference type="InterPro" id="IPR000719">
    <property type="entry name" value="Prot_kinase_dom"/>
</dbReference>
<keyword evidence="1" id="KW-0723">Serine/threonine-protein kinase</keyword>
<dbReference type="Pfam" id="PF07714">
    <property type="entry name" value="PK_Tyr_Ser-Thr"/>
    <property type="match status" value="1"/>
</dbReference>
<dbReference type="Gene3D" id="3.10.250.10">
    <property type="entry name" value="SRCR-like domain"/>
    <property type="match status" value="1"/>
</dbReference>
<keyword evidence="3 5" id="KW-0067">ATP-binding</keyword>
<accession>A0ABQ6MLM4</accession>
<dbReference type="Pfam" id="PF00530">
    <property type="entry name" value="SRCR"/>
    <property type="match status" value="1"/>
</dbReference>
<dbReference type="InterPro" id="IPR017441">
    <property type="entry name" value="Protein_kinase_ATP_BS"/>
</dbReference>
<dbReference type="PROSITE" id="PS00108">
    <property type="entry name" value="PROTEIN_KINASE_ST"/>
    <property type="match status" value="1"/>
</dbReference>
<keyword evidence="1" id="KW-0808">Transferase</keyword>
<dbReference type="Pfam" id="PF00069">
    <property type="entry name" value="Pkinase"/>
    <property type="match status" value="1"/>
</dbReference>
<evidence type="ECO:0000256" key="2">
    <source>
        <dbReference type="ARBA" id="ARBA00022741"/>
    </source>
</evidence>
<organism evidence="9 10">
    <name type="scientific">Tetraparma gracilis</name>
    <dbReference type="NCBI Taxonomy" id="2962635"/>
    <lineage>
        <taxon>Eukaryota</taxon>
        <taxon>Sar</taxon>
        <taxon>Stramenopiles</taxon>
        <taxon>Ochrophyta</taxon>
        <taxon>Bolidophyceae</taxon>
        <taxon>Parmales</taxon>
        <taxon>Triparmaceae</taxon>
        <taxon>Tetraparma</taxon>
    </lineage>
</organism>
<proteinExistence type="predicted"/>
<keyword evidence="2 5" id="KW-0547">Nucleotide-binding</keyword>
<protein>
    <recommendedName>
        <fullName evidence="11">Protein kinase domain-containing protein</fullName>
    </recommendedName>
</protein>
<dbReference type="PROSITE" id="PS50287">
    <property type="entry name" value="SRCR_2"/>
    <property type="match status" value="1"/>
</dbReference>
<comment type="caution">
    <text evidence="9">The sequence shown here is derived from an EMBL/GenBank/DDBJ whole genome shotgun (WGS) entry which is preliminary data.</text>
</comment>
<dbReference type="SMART" id="SM01411">
    <property type="entry name" value="Ephrin_rec_like"/>
    <property type="match status" value="1"/>
</dbReference>
<evidence type="ECO:0000256" key="6">
    <source>
        <dbReference type="SAM" id="SignalP"/>
    </source>
</evidence>
<sequence>MWLSATIFASVFLASAGGELAALCEPGSGNVFDAVPSGQLPDTSIRLRANDTSPSFDASGTVQGRLEVKVGSVWVTVTSDGENSFGGSGSTGGEAESTVVCRQLANELGYNLVGAGKVWREDTDDGSGMVYLLTCAGTEPTLESCTSFMPAGSNTHQYGHDFDVGVSCTFLAPGNGCEECRAGQFSGTEDSTACADCGVGTYNPSPGASSCLSCAAGTTSRTGAFGGCFEPSLLLHSVFASATSSGIFAYSKFGDNFETVLAGAASESSLKSPKSLTFISATTLLISSFGSDEVLEFKYTGEFLRVFAEVAEPRGLLHLPDLDPPRVAVCSSGDGEVKFIAMDGASLGTTSRGQLFTPHDVQANHEDPNAILVAYLGENMQTQVWSERVPSGDDYGTGGSSDGETAPEDCYILGNFAGSNTPQCCAYINEVAVPGVIETFPIIRTGDYSNELTCLDELCYASCVYAMEGAAILFPRDFLGPFVDACAPLIDAAGDATNAVPRASRMVGDSPRFASSLKLNAVLLLDLADGDNPQVVKCSVSWICSPFISCPSTRTSWTPTTITVDDANDVVFVGDSKNAEIHAFDFAGNVVHSIDTPFVTSSLAFRPGLFAPLSETSLVTANITTTSPIVFTATSFHDRFGEPVVGIVDFTTFTIKATGEIGVGTTATIEGGVTLGGAGVEFKIEVKYAGQWTFSLVDVFNEEYEEHLGSSPYTINVSEGPTDPSSCVLVSTLQMASIEAGEKFNVTIETYDIHNNPTEHAEDRFLFTFKGGQGMNVVRGVDGIAAFSKPVNVAGLHELTIVHVPTNIEVAGSPISFDVLPAPPNAAKSTHNIDFDEFESRKSADLELELRVDPFDRFDNPLPTATGYNVTINGGDPQPLLPPSFSYTHIVPRDFSGSLLLSFTLDGEHIANSPVTVEIAPDWTLTYIGSVLGAALLVGTMAFLRAQAIAKKTLRAVESDWVRSNSILKVEKDLLAQEIKMKKHTEEELKVMVAALESVSQKRQDELKEVIIDSEALKVGRLLGKGSFGVVHLASYQGVQVAMKQLITVNDENVLRFRHECFLMKNLSHPNVVKLVGVAWSENLMACCLEFAESGSLEHWLRLTAGGKKWAKEDVVDRSKEDEKRALIKASLEAKVFFGWNSENVDHSYPDQSKKKNKVIRMDISTSAMLVTAKEGSSDEAPVSVCYRLSITNPKFTGVTAVLNKVAANTIAKINIAPLISTKEKVEKILAEYTRPELSLAEVTFKGFDHHGDFNPAEHTDLDRAKKAEAEGLVEAWWRGGMNPKMGWTELLKKDKSRLDHGMSGYYKYDAETRFGEAMAHCYVDATPKQAPLEALKLSVERLLKEYKPPEHVVESLELTWKGGLWRMALEAALGVQYLHHHRYWSDGGKRVNGVMNEVEEEEAGWKESVIHRDLKPDNMLLTRDWTLKLTNFGEARAQNMDATMTSVGTPIYIAPEVMRGDRYDGRAADAWSFGLCLVAMIRAERTLEQFFYQALRKQKKLRNIRGLGMGQLTKYFYVDGWRPLLPLTFTKAYPKLNALIQECWRVRRKERPNFDQIVARLQGDIGDEIKRKDEPAIVVYSEEDDMIYRNRALKGDKIMEHERVLKKVLKELGESKGREKRLEMELEAARG</sequence>
<keyword evidence="4" id="KW-1015">Disulfide bond</keyword>
<feature type="binding site" evidence="5">
    <location>
        <position position="1044"/>
    </location>
    <ligand>
        <name>ATP</name>
        <dbReference type="ChEBI" id="CHEBI:30616"/>
    </ligand>
</feature>
<dbReference type="InterPro" id="IPR036772">
    <property type="entry name" value="SRCR-like_dom_sf"/>
</dbReference>
<dbReference type="InterPro" id="IPR001245">
    <property type="entry name" value="Ser-Thr/Tyr_kinase_cat_dom"/>
</dbReference>
<evidence type="ECO:0008006" key="11">
    <source>
        <dbReference type="Google" id="ProtNLM"/>
    </source>
</evidence>
<evidence type="ECO:0000259" key="8">
    <source>
        <dbReference type="PROSITE" id="PS50287"/>
    </source>
</evidence>
<feature type="domain" description="Protein kinase" evidence="7">
    <location>
        <begin position="1017"/>
        <end position="1578"/>
    </location>
</feature>
<name>A0ABQ6MLM4_9STRA</name>
<evidence type="ECO:0000256" key="1">
    <source>
        <dbReference type="ARBA" id="ARBA00022527"/>
    </source>
</evidence>
<evidence type="ECO:0000256" key="5">
    <source>
        <dbReference type="PROSITE-ProRule" id="PRU10141"/>
    </source>
</evidence>
<keyword evidence="6" id="KW-0732">Signal</keyword>
<dbReference type="InterPro" id="IPR011009">
    <property type="entry name" value="Kinase-like_dom_sf"/>
</dbReference>
<gene>
    <name evidence="9" type="ORF">TeGR_g1842</name>
</gene>
<dbReference type="PANTHER" id="PTHR44329">
    <property type="entry name" value="SERINE/THREONINE-PROTEIN KINASE TNNI3K-RELATED"/>
    <property type="match status" value="1"/>
</dbReference>
<evidence type="ECO:0000256" key="4">
    <source>
        <dbReference type="ARBA" id="ARBA00023157"/>
    </source>
</evidence>
<dbReference type="SMART" id="SM00220">
    <property type="entry name" value="S_TKc"/>
    <property type="match status" value="1"/>
</dbReference>
<dbReference type="SUPFAM" id="SSF56487">
    <property type="entry name" value="SRCR-like"/>
    <property type="match status" value="1"/>
</dbReference>
<dbReference type="Proteomes" id="UP001165060">
    <property type="component" value="Unassembled WGS sequence"/>
</dbReference>
<keyword evidence="1" id="KW-0418">Kinase</keyword>
<dbReference type="PROSITE" id="PS00107">
    <property type="entry name" value="PROTEIN_KINASE_ATP"/>
    <property type="match status" value="1"/>
</dbReference>
<dbReference type="CDD" id="cd00185">
    <property type="entry name" value="TNFRSF"/>
    <property type="match status" value="1"/>
</dbReference>
<evidence type="ECO:0000259" key="7">
    <source>
        <dbReference type="PROSITE" id="PS50011"/>
    </source>
</evidence>
<dbReference type="PROSITE" id="PS50011">
    <property type="entry name" value="PROTEIN_KINASE_DOM"/>
    <property type="match status" value="1"/>
</dbReference>
<dbReference type="Gene3D" id="2.10.50.10">
    <property type="entry name" value="Tumor Necrosis Factor Receptor, subunit A, domain 2"/>
    <property type="match status" value="1"/>
</dbReference>
<evidence type="ECO:0000256" key="3">
    <source>
        <dbReference type="ARBA" id="ARBA00022840"/>
    </source>
</evidence>
<dbReference type="InterPro" id="IPR008271">
    <property type="entry name" value="Ser/Thr_kinase_AS"/>
</dbReference>
<evidence type="ECO:0000313" key="9">
    <source>
        <dbReference type="EMBL" id="GMI28790.1"/>
    </source>
</evidence>
<dbReference type="Gene3D" id="1.10.510.10">
    <property type="entry name" value="Transferase(Phosphotransferase) domain 1"/>
    <property type="match status" value="2"/>
</dbReference>
<feature type="signal peptide" evidence="6">
    <location>
        <begin position="1"/>
        <end position="21"/>
    </location>
</feature>
<dbReference type="InterPro" id="IPR051681">
    <property type="entry name" value="Ser/Thr_Kinases-Pseudokinases"/>
</dbReference>
<reference evidence="9 10" key="1">
    <citation type="journal article" date="2023" name="Commun. Biol.">
        <title>Genome analysis of Parmales, the sister group of diatoms, reveals the evolutionary specialization of diatoms from phago-mixotrophs to photoautotrophs.</title>
        <authorList>
            <person name="Ban H."/>
            <person name="Sato S."/>
            <person name="Yoshikawa S."/>
            <person name="Yamada K."/>
            <person name="Nakamura Y."/>
            <person name="Ichinomiya M."/>
            <person name="Sato N."/>
            <person name="Blanc-Mathieu R."/>
            <person name="Endo H."/>
            <person name="Kuwata A."/>
            <person name="Ogata H."/>
        </authorList>
    </citation>
    <scope>NUCLEOTIDE SEQUENCE [LARGE SCALE GENOMIC DNA]</scope>
</reference>
<feature type="domain" description="SRCR" evidence="8">
    <location>
        <begin position="45"/>
        <end position="169"/>
    </location>
</feature>
<dbReference type="SUPFAM" id="SSF56112">
    <property type="entry name" value="Protein kinase-like (PK-like)"/>
    <property type="match status" value="1"/>
</dbReference>
<dbReference type="SMART" id="SM00202">
    <property type="entry name" value="SR"/>
    <property type="match status" value="1"/>
</dbReference>
<evidence type="ECO:0000313" key="10">
    <source>
        <dbReference type="Proteomes" id="UP001165060"/>
    </source>
</evidence>